<organism evidence="1">
    <name type="scientific">Paraburkholderia sprentiae WSM5005</name>
    <dbReference type="NCBI Taxonomy" id="754502"/>
    <lineage>
        <taxon>Bacteria</taxon>
        <taxon>Pseudomonadati</taxon>
        <taxon>Pseudomonadota</taxon>
        <taxon>Betaproteobacteria</taxon>
        <taxon>Burkholderiales</taxon>
        <taxon>Burkholderiaceae</taxon>
        <taxon>Paraburkholderia</taxon>
    </lineage>
</organism>
<gene>
    <name evidence="1" type="ORF">BJG93_14575</name>
</gene>
<protein>
    <submittedName>
        <fullName evidence="1">Uncharacterized protein</fullName>
    </submittedName>
</protein>
<proteinExistence type="predicted"/>
<dbReference type="STRING" id="754502.BJG93_14575"/>
<name>A0A1I9YJJ6_9BURK</name>
<reference evidence="1" key="1">
    <citation type="submission" date="2016-09" db="EMBL/GenBank/DDBJ databases">
        <title>The Complete Genome of Burkholderia sprentiae wsm5005.</title>
        <authorList>
            <person name="De Meyer S."/>
            <person name="Wang P."/>
            <person name="Terpolilli J."/>
        </authorList>
    </citation>
    <scope>NUCLEOTIDE SEQUENCE [LARGE SCALE GENOMIC DNA]</scope>
    <source>
        <strain evidence="1">WSM5005</strain>
    </source>
</reference>
<dbReference type="AlphaFoldDB" id="A0A1I9YJJ6"/>
<dbReference type="EMBL" id="CP017561">
    <property type="protein sequence ID" value="APA86479.1"/>
    <property type="molecule type" value="Genomic_DNA"/>
</dbReference>
<evidence type="ECO:0000313" key="1">
    <source>
        <dbReference type="EMBL" id="APA86479.1"/>
    </source>
</evidence>
<sequence>MRKLCKEFSYPSDKLSCQQLTFVRIRRITFGQDFKWRVKWFFRRSPINGTPVGPITPSLIFMHPRASALFTIFRKK</sequence>
<accession>A0A1I9YJJ6</accession>